<dbReference type="Proteomes" id="UP000180098">
    <property type="component" value="Unassembled WGS sequence"/>
</dbReference>
<dbReference type="RefSeq" id="WP_071313465.1">
    <property type="nucleotide sequence ID" value="NZ_MLQQ01000025.1"/>
</dbReference>
<comment type="caution">
    <text evidence="4">The sequence shown here is derived from an EMBL/GenBank/DDBJ whole genome shotgun (WGS) entry which is preliminary data.</text>
</comment>
<name>A0A1S2LJL5_9BACI</name>
<dbReference type="Gene3D" id="3.40.50.300">
    <property type="entry name" value="P-loop containing nucleotide triphosphate hydrolases"/>
    <property type="match status" value="2"/>
</dbReference>
<keyword evidence="2" id="KW-0812">Transmembrane</keyword>
<dbReference type="Pfam" id="PF13514">
    <property type="entry name" value="AAA_27"/>
    <property type="match status" value="1"/>
</dbReference>
<dbReference type="OrthoDB" id="9764467at2"/>
<keyword evidence="2" id="KW-0472">Membrane</keyword>
<feature type="coiled-coil region" evidence="1">
    <location>
        <begin position="191"/>
        <end position="242"/>
    </location>
</feature>
<dbReference type="PANTHER" id="PTHR41259:SF1">
    <property type="entry name" value="DOUBLE-STRAND BREAK REPAIR RAD50 ATPASE, PUTATIVE-RELATED"/>
    <property type="match status" value="1"/>
</dbReference>
<feature type="coiled-coil region" evidence="1">
    <location>
        <begin position="634"/>
        <end position="726"/>
    </location>
</feature>
<dbReference type="SUPFAM" id="SSF52540">
    <property type="entry name" value="P-loop containing nucleoside triphosphate hydrolases"/>
    <property type="match status" value="2"/>
</dbReference>
<reference evidence="4 5" key="1">
    <citation type="submission" date="2016-10" db="EMBL/GenBank/DDBJ databases">
        <title>Draft genome sequences of four alkaliphilic bacteria belonging to the Anaerobacillus genus.</title>
        <authorList>
            <person name="Bassil N.M."/>
            <person name="Lloyd J.R."/>
        </authorList>
    </citation>
    <scope>NUCLEOTIDE SEQUENCE [LARGE SCALE GENOMIC DNA]</scope>
    <source>
        <strain evidence="4 5">DSM 15340</strain>
    </source>
</reference>
<accession>A0A1S2LJL5</accession>
<evidence type="ECO:0000259" key="3">
    <source>
        <dbReference type="Pfam" id="PF13514"/>
    </source>
</evidence>
<evidence type="ECO:0000313" key="4">
    <source>
        <dbReference type="EMBL" id="OIJ11887.1"/>
    </source>
</evidence>
<keyword evidence="2" id="KW-1133">Transmembrane helix</keyword>
<evidence type="ECO:0000256" key="1">
    <source>
        <dbReference type="SAM" id="Coils"/>
    </source>
</evidence>
<gene>
    <name evidence="4" type="ORF">BKP35_11355</name>
</gene>
<organism evidence="4 5">
    <name type="scientific">Anaerobacillus arseniciselenatis</name>
    <dbReference type="NCBI Taxonomy" id="85682"/>
    <lineage>
        <taxon>Bacteria</taxon>
        <taxon>Bacillati</taxon>
        <taxon>Bacillota</taxon>
        <taxon>Bacilli</taxon>
        <taxon>Bacillales</taxon>
        <taxon>Bacillaceae</taxon>
        <taxon>Anaerobacillus</taxon>
    </lineage>
</organism>
<feature type="transmembrane region" description="Helical" evidence="2">
    <location>
        <begin position="473"/>
        <end position="491"/>
    </location>
</feature>
<dbReference type="AlphaFoldDB" id="A0A1S2LJL5"/>
<keyword evidence="1" id="KW-0175">Coiled coil</keyword>
<feature type="coiled-coil region" evidence="1">
    <location>
        <begin position="780"/>
        <end position="828"/>
    </location>
</feature>
<dbReference type="InterPro" id="IPR038734">
    <property type="entry name" value="YhaN_AAA"/>
</dbReference>
<feature type="domain" description="YhaN AAA" evidence="3">
    <location>
        <begin position="1"/>
        <end position="197"/>
    </location>
</feature>
<feature type="transmembrane region" description="Helical" evidence="2">
    <location>
        <begin position="497"/>
        <end position="513"/>
    </location>
</feature>
<protein>
    <recommendedName>
        <fullName evidence="3">YhaN AAA domain-containing protein</fullName>
    </recommendedName>
</protein>
<evidence type="ECO:0000256" key="2">
    <source>
        <dbReference type="SAM" id="Phobius"/>
    </source>
</evidence>
<evidence type="ECO:0000313" key="5">
    <source>
        <dbReference type="Proteomes" id="UP000180098"/>
    </source>
</evidence>
<keyword evidence="5" id="KW-1185">Reference proteome</keyword>
<sequence>MKLTKLHIYGFGRFQDYQISLSDERIHIFLGENEAGKSTIMAFIRCILFGFPTRQQSELRYEPRLGGRYGGSISMMTSYFGEVTIERVSGKATGDVKIYFPDGTIGNEAELKLVLGEIDRTIFTGIYSFGATDLQTMEQLNSEEINQFMYGVGISGRNSLLEIEKKTEKTVQSLYKPTGRKPVINHRLKKVADLEEKLIMWRNKLNEHEQLVRQREVLSEKIEKLSEEKKRSNQTLRYYEKLQSISAVVLEKAMYEDRLRQIPAYEPFPEDGIERFEKHQESLVLVEAEMNDLEEKLTQVSNDIENLNVYENVAQLEEDVADIRETGKVYESKREENALLQQQIQYEEQEYELLKEKVGLEGYDETSCETSYLIEQQLNKLIEEEAAIKQQEQILESQFHQAKVVLEEKELQVQEINSQLLTDEARHDLEFQVSNQNKEAELKQRLQLTDEALAQIDRQLSLLTPSKKSSQPFIFMASSLFFLLVGAAFLFFSEHAYIALVSFVIAVFIFLGLKRQSKNPYNNFFDDLNFQKEKKVDERQMIFEELEEIDSQQNEQKVEILKKDDQLRDELFFKKLNLKEAKQNYESVCKQLDQLEIGQGEIREKLLDWATSSCFPLRLTAANYKKMFELVEQLKDKNRKLAYLKNKRETLQSEMEEFETKVSTLCNQLSLQFDAKSYQKMIEKLTQLLKNEKEVERNYERLVHQQNELIEKRKTLQIKRQQYNTEIEKLFNIAQLNSEESFRQKGKAWKESVQINERLRVLKSQIAPLVRNDDELIKLENDVLKNSDNLEEAIELLEKEVSSYWQEEKQLHEQLAELKLKIREIEDGSSYSDALHNFENEKGILKEEVRKWALHRTVQLLIEKSKAVYEKERQPLVIQEATKMFSFMTNNRYHQLFAPVGEQRLFVEREDGLRFEPNELSQGTREQLYLALRWALATVHSKDTAFPVFIDDIFVNFDKKRRTQAIRLLREVAEKHQVIFFTCHPFIASEITSKYHQMST</sequence>
<dbReference type="EMBL" id="MLQQ01000025">
    <property type="protein sequence ID" value="OIJ11887.1"/>
    <property type="molecule type" value="Genomic_DNA"/>
</dbReference>
<dbReference type="InterPro" id="IPR027417">
    <property type="entry name" value="P-loop_NTPase"/>
</dbReference>
<proteinExistence type="predicted"/>
<dbReference type="PANTHER" id="PTHR41259">
    <property type="entry name" value="DOUBLE-STRAND BREAK REPAIR RAD50 ATPASE, PUTATIVE-RELATED"/>
    <property type="match status" value="1"/>
</dbReference>
<feature type="coiled-coil region" evidence="1">
    <location>
        <begin position="276"/>
        <end position="459"/>
    </location>
</feature>